<evidence type="ECO:0000313" key="1">
    <source>
        <dbReference type="EMBL" id="MFC7292840.1"/>
    </source>
</evidence>
<dbReference type="RefSeq" id="WP_382168677.1">
    <property type="nucleotide sequence ID" value="NZ_JBHTBR010000007.1"/>
</dbReference>
<keyword evidence="2" id="KW-1185">Reference proteome</keyword>
<dbReference type="InterPro" id="IPR050816">
    <property type="entry name" value="Flavin-dep_Halogenase_NPB"/>
</dbReference>
<keyword evidence="1" id="KW-0560">Oxidoreductase</keyword>
<gene>
    <name evidence="1" type="ORF">ACFQS8_14510</name>
</gene>
<dbReference type="Proteomes" id="UP001596492">
    <property type="component" value="Unassembled WGS sequence"/>
</dbReference>
<dbReference type="GO" id="GO:0016491">
    <property type="term" value="F:oxidoreductase activity"/>
    <property type="evidence" value="ECO:0007669"/>
    <property type="project" value="UniProtKB-KW"/>
</dbReference>
<organism evidence="1 2">
    <name type="scientific">Hirschia litorea</name>
    <dbReference type="NCBI Taxonomy" id="1199156"/>
    <lineage>
        <taxon>Bacteria</taxon>
        <taxon>Pseudomonadati</taxon>
        <taxon>Pseudomonadota</taxon>
        <taxon>Alphaproteobacteria</taxon>
        <taxon>Hyphomonadales</taxon>
        <taxon>Hyphomonadaceae</taxon>
        <taxon>Hirschia</taxon>
    </lineage>
</organism>
<dbReference type="PANTHER" id="PTHR43747">
    <property type="entry name" value="FAD-BINDING PROTEIN"/>
    <property type="match status" value="1"/>
</dbReference>
<accession>A0ABW2INS8</accession>
<sequence length="498" mass="56397">MRIVILGGGTAGWMTAAGLSHFLQDSDAQIHLIESDKVGTVGVGEATLPHLKFFNQTIGIDEQEFMRATNATIKLGIEFNNWGQIGQSYIHPFGEYGPSTTPIKFHHIWHRLLEKHPDLSLQNFSAGEMMARNFKFQIPQLPDDDVSTTYSYAYHIDAGRYAKFLRDISTKKGVTRQEGLVENVSLDPESGNILFLRLEDGDTISGDLFIDCSGFRSVLLGQALGEAYEDWSHYLPCDRAIAIPSTHTTPEKLPPYTQAEAHGHGWTWKIPLQHRNGNGSVYCSEYTSDDKIEALLMRKLGTTALASPNKIRFKAGLRRKQWKKNCIGVGLSAGFLEPLESTSIYLIQAAITTLVELLPNKRIDPVDIKEFNDVINVEYERIRDFLILHYVATERNDTEFWRYIQNMPLPHSLIEKISMFKSQGFVPEYKDGLFLFPSWLSVFIGQGIIPQNRDPRADALSQADLDRHLNYANTVRKFVDSSETHTEFLNKYCRQGMS</sequence>
<comment type="caution">
    <text evidence="1">The sequence shown here is derived from an EMBL/GenBank/DDBJ whole genome shotgun (WGS) entry which is preliminary data.</text>
</comment>
<dbReference type="PIRSF" id="PIRSF011396">
    <property type="entry name" value="Trp_halogenase"/>
    <property type="match status" value="1"/>
</dbReference>
<dbReference type="InterPro" id="IPR033856">
    <property type="entry name" value="Trp_halogen"/>
</dbReference>
<proteinExistence type="predicted"/>
<evidence type="ECO:0000313" key="2">
    <source>
        <dbReference type="Proteomes" id="UP001596492"/>
    </source>
</evidence>
<dbReference type="PANTHER" id="PTHR43747:SF4">
    <property type="entry name" value="FLAVIN-DEPENDENT TRYPTOPHAN HALOGENASE"/>
    <property type="match status" value="1"/>
</dbReference>
<dbReference type="EMBL" id="JBHTBR010000007">
    <property type="protein sequence ID" value="MFC7292840.1"/>
    <property type="molecule type" value="Genomic_DNA"/>
</dbReference>
<dbReference type="InterPro" id="IPR036188">
    <property type="entry name" value="FAD/NAD-bd_sf"/>
</dbReference>
<dbReference type="EC" id="1.14.19.-" evidence="1"/>
<dbReference type="InterPro" id="IPR006905">
    <property type="entry name" value="Flavin_halogenase"/>
</dbReference>
<protein>
    <submittedName>
        <fullName evidence="1">Tryptophan halogenase family protein</fullName>
        <ecNumber evidence="1">1.14.19.-</ecNumber>
    </submittedName>
</protein>
<name>A0ABW2INS8_9PROT</name>
<reference evidence="2" key="1">
    <citation type="journal article" date="2019" name="Int. J. Syst. Evol. Microbiol.">
        <title>The Global Catalogue of Microorganisms (GCM) 10K type strain sequencing project: providing services to taxonomists for standard genome sequencing and annotation.</title>
        <authorList>
            <consortium name="The Broad Institute Genomics Platform"/>
            <consortium name="The Broad Institute Genome Sequencing Center for Infectious Disease"/>
            <person name="Wu L."/>
            <person name="Ma J."/>
        </authorList>
    </citation>
    <scope>NUCLEOTIDE SEQUENCE [LARGE SCALE GENOMIC DNA]</scope>
    <source>
        <strain evidence="2">CCUG 51308</strain>
    </source>
</reference>
<dbReference type="Gene3D" id="3.50.50.60">
    <property type="entry name" value="FAD/NAD(P)-binding domain"/>
    <property type="match status" value="1"/>
</dbReference>
<dbReference type="Pfam" id="PF04820">
    <property type="entry name" value="Trp_halogenase"/>
    <property type="match status" value="1"/>
</dbReference>
<dbReference type="SUPFAM" id="SSF51905">
    <property type="entry name" value="FAD/NAD(P)-binding domain"/>
    <property type="match status" value="1"/>
</dbReference>